<dbReference type="EMBL" id="FMCT01000012">
    <property type="protein sequence ID" value="SCF43114.1"/>
    <property type="molecule type" value="Genomic_DNA"/>
</dbReference>
<sequence length="69" mass="7611">MCITSRQVRAVADLLVTDRDASLLGDDSTATFSPCRTWRYSLTRRWQPDTEASAPVVRARVDSVDPVAG</sequence>
<dbReference type="AlphaFoldDB" id="A0A1C5ADM2"/>
<evidence type="ECO:0000313" key="2">
    <source>
        <dbReference type="Proteomes" id="UP000183585"/>
    </source>
</evidence>
<name>A0A1C5ADM2_9ACTN</name>
<keyword evidence="2" id="KW-1185">Reference proteome</keyword>
<reference evidence="2" key="1">
    <citation type="submission" date="2016-06" db="EMBL/GenBank/DDBJ databases">
        <authorList>
            <person name="Varghese N."/>
            <person name="Submissions Spin"/>
        </authorList>
    </citation>
    <scope>NUCLEOTIDE SEQUENCE [LARGE SCALE GENOMIC DNA]</scope>
    <source>
        <strain evidence="2">DSM 43168</strain>
    </source>
</reference>
<proteinExistence type="predicted"/>
<accession>A0A1C5ADM2</accession>
<protein>
    <submittedName>
        <fullName evidence="1">Uncharacterized protein</fullName>
    </submittedName>
</protein>
<gene>
    <name evidence="1" type="ORF">GA0070563_112189</name>
</gene>
<organism evidence="1 2">
    <name type="scientific">Micromonospora carbonacea</name>
    <dbReference type="NCBI Taxonomy" id="47853"/>
    <lineage>
        <taxon>Bacteria</taxon>
        <taxon>Bacillati</taxon>
        <taxon>Actinomycetota</taxon>
        <taxon>Actinomycetes</taxon>
        <taxon>Micromonosporales</taxon>
        <taxon>Micromonosporaceae</taxon>
        <taxon>Micromonospora</taxon>
    </lineage>
</organism>
<dbReference type="Proteomes" id="UP000183585">
    <property type="component" value="Unassembled WGS sequence"/>
</dbReference>
<evidence type="ECO:0000313" key="1">
    <source>
        <dbReference type="EMBL" id="SCF43114.1"/>
    </source>
</evidence>